<evidence type="ECO:0000256" key="2">
    <source>
        <dbReference type="ARBA" id="ARBA00022777"/>
    </source>
</evidence>
<evidence type="ECO:0000256" key="1">
    <source>
        <dbReference type="ARBA" id="ARBA00022679"/>
    </source>
</evidence>
<sequence>MDGTLDTARAEAWIRALAAAVAAHEAELTALDAAIGDGDHGSNLRRGFEAVLATLDDAPAASPGALLATTGSTLISRVGGASGPLYGSAFRAIGHALAVPDPDAGERPATGAPAVAAALAEGLAAVQRLGGAQPGDKTMVDAFAPAVEAFRAAAGDGVAAAARAAAAAAEQGATATVPMVARKGRASYLGPRSAGHRDPGAVSTALVFGALAAACRG</sequence>
<dbReference type="RefSeq" id="WP_345707630.1">
    <property type="nucleotide sequence ID" value="NZ_BAABKV010000001.1"/>
</dbReference>
<accession>A0ABW2G6I5</accession>
<evidence type="ECO:0000259" key="3">
    <source>
        <dbReference type="PROSITE" id="PS51480"/>
    </source>
</evidence>
<dbReference type="Gene3D" id="1.25.40.340">
    <property type="match status" value="1"/>
</dbReference>
<name>A0ABW2G6I5_9ACTN</name>
<dbReference type="GO" id="GO:0047324">
    <property type="term" value="F:phosphoenolpyruvate-glycerone phosphotransferase activity"/>
    <property type="evidence" value="ECO:0007669"/>
    <property type="project" value="UniProtKB-EC"/>
</dbReference>
<evidence type="ECO:0000313" key="4">
    <source>
        <dbReference type="EMBL" id="MFC7183520.1"/>
    </source>
</evidence>
<protein>
    <submittedName>
        <fullName evidence="4">Dihydroxyacetone kinase subunit DhaL</fullName>
        <ecNumber evidence="4">2.7.1.121</ecNumber>
    </submittedName>
</protein>
<keyword evidence="2 4" id="KW-0418">Kinase</keyword>
<dbReference type="PANTHER" id="PTHR28629">
    <property type="entry name" value="TRIOKINASE/FMN CYCLASE"/>
    <property type="match status" value="1"/>
</dbReference>
<keyword evidence="1 4" id="KW-0808">Transferase</keyword>
<dbReference type="InterPro" id="IPR036117">
    <property type="entry name" value="DhaL_dom_sf"/>
</dbReference>
<dbReference type="SUPFAM" id="SSF101473">
    <property type="entry name" value="DhaL-like"/>
    <property type="match status" value="1"/>
</dbReference>
<proteinExistence type="predicted"/>
<evidence type="ECO:0000313" key="5">
    <source>
        <dbReference type="Proteomes" id="UP001596435"/>
    </source>
</evidence>
<gene>
    <name evidence="4" type="primary">dhaL</name>
    <name evidence="4" type="ORF">ACFQMG_28660</name>
</gene>
<dbReference type="InterPro" id="IPR050861">
    <property type="entry name" value="Dihydroxyacetone_Kinase"/>
</dbReference>
<dbReference type="EMBL" id="JBHTAJ010000070">
    <property type="protein sequence ID" value="MFC7183520.1"/>
    <property type="molecule type" value="Genomic_DNA"/>
</dbReference>
<organism evidence="4 5">
    <name type="scientific">Kitasatospora paranensis</name>
    <dbReference type="NCBI Taxonomy" id="258053"/>
    <lineage>
        <taxon>Bacteria</taxon>
        <taxon>Bacillati</taxon>
        <taxon>Actinomycetota</taxon>
        <taxon>Actinomycetes</taxon>
        <taxon>Kitasatosporales</taxon>
        <taxon>Streptomycetaceae</taxon>
        <taxon>Kitasatospora</taxon>
    </lineage>
</organism>
<dbReference type="InterPro" id="IPR004007">
    <property type="entry name" value="DhaL_dom"/>
</dbReference>
<dbReference type="EC" id="2.7.1.121" evidence="4"/>
<feature type="domain" description="DhaL" evidence="3">
    <location>
        <begin position="8"/>
        <end position="213"/>
    </location>
</feature>
<dbReference type="PROSITE" id="PS51480">
    <property type="entry name" value="DHAL"/>
    <property type="match status" value="1"/>
</dbReference>
<comment type="caution">
    <text evidence="4">The sequence shown here is derived from an EMBL/GenBank/DDBJ whole genome shotgun (WGS) entry which is preliminary data.</text>
</comment>
<dbReference type="PANTHER" id="PTHR28629:SF4">
    <property type="entry name" value="TRIOKINASE_FMN CYCLASE"/>
    <property type="match status" value="1"/>
</dbReference>
<dbReference type="Pfam" id="PF02734">
    <property type="entry name" value="Dak2"/>
    <property type="match status" value="1"/>
</dbReference>
<dbReference type="Proteomes" id="UP001596435">
    <property type="component" value="Unassembled WGS sequence"/>
</dbReference>
<reference evidence="5" key="1">
    <citation type="journal article" date="2019" name="Int. J. Syst. Evol. Microbiol.">
        <title>The Global Catalogue of Microorganisms (GCM) 10K type strain sequencing project: providing services to taxonomists for standard genome sequencing and annotation.</title>
        <authorList>
            <consortium name="The Broad Institute Genomics Platform"/>
            <consortium name="The Broad Institute Genome Sequencing Center for Infectious Disease"/>
            <person name="Wu L."/>
            <person name="Ma J."/>
        </authorList>
    </citation>
    <scope>NUCLEOTIDE SEQUENCE [LARGE SCALE GENOMIC DNA]</scope>
    <source>
        <strain evidence="5">CGMCC 1.12859</strain>
    </source>
</reference>
<dbReference type="NCBIfam" id="TIGR02365">
    <property type="entry name" value="dha_L_ycgS"/>
    <property type="match status" value="1"/>
</dbReference>
<keyword evidence="5" id="KW-1185">Reference proteome</keyword>
<dbReference type="InterPro" id="IPR012737">
    <property type="entry name" value="DhaK_L_YcgS"/>
</dbReference>
<dbReference type="SMART" id="SM01120">
    <property type="entry name" value="Dak2"/>
    <property type="match status" value="1"/>
</dbReference>